<name>A0ABN0IU24_9STRE</name>
<dbReference type="Proteomes" id="UP000011769">
    <property type="component" value="Unassembled WGS sequence"/>
</dbReference>
<dbReference type="EMBL" id="ALYM01000001">
    <property type="protein sequence ID" value="EMG26335.1"/>
    <property type="molecule type" value="Genomic_DNA"/>
</dbReference>
<evidence type="ECO:0000313" key="1">
    <source>
        <dbReference type="EMBL" id="EMG26335.1"/>
    </source>
</evidence>
<gene>
    <name evidence="1" type="ORF">SPJ1_0297</name>
</gene>
<protein>
    <submittedName>
        <fullName evidence="1">Uncharacterized protein</fullName>
    </submittedName>
</protein>
<keyword evidence="2" id="KW-1185">Reference proteome</keyword>
<comment type="caution">
    <text evidence="1">The sequence shown here is derived from an EMBL/GenBank/DDBJ whole genome shotgun (WGS) entry which is preliminary data.</text>
</comment>
<sequence length="46" mass="5405">MYLGISSHKTIRSNEQFDKSFVDVFDYKNIVPVENLPVYREIAIDI</sequence>
<accession>A0ABN0IU24</accession>
<organism evidence="1 2">
    <name type="scientific">Streptococcus parauberis KRS-02083</name>
    <dbReference type="NCBI Taxonomy" id="1207545"/>
    <lineage>
        <taxon>Bacteria</taxon>
        <taxon>Bacillati</taxon>
        <taxon>Bacillota</taxon>
        <taxon>Bacilli</taxon>
        <taxon>Lactobacillales</taxon>
        <taxon>Streptococcaceae</taxon>
        <taxon>Streptococcus</taxon>
    </lineage>
</organism>
<evidence type="ECO:0000313" key="2">
    <source>
        <dbReference type="Proteomes" id="UP000011769"/>
    </source>
</evidence>
<reference evidence="1 2" key="1">
    <citation type="journal article" date="2013" name="PLoS ONE">
        <title>Comparative Genomic Characterization of Three Streptococcus parauberis Strains in Fish Pathogen, as Assessed by Wide-Genome Analyses.</title>
        <authorList>
            <person name="Nho S.W."/>
            <person name="Hikima J."/>
            <person name="Park S.B."/>
            <person name="Jang H.B."/>
            <person name="Cha I.S."/>
            <person name="Yasuike M."/>
            <person name="Nakamura Y."/>
            <person name="Fujiwara A."/>
            <person name="Sano M."/>
            <person name="Kanai K."/>
            <person name="Kondo H."/>
            <person name="Hirono I."/>
            <person name="Takeyama H."/>
            <person name="Aoki T."/>
            <person name="Jung T.S."/>
        </authorList>
    </citation>
    <scope>NUCLEOTIDE SEQUENCE [LARGE SCALE GENOMIC DNA]</scope>
    <source>
        <strain evidence="1 2">KRS-02083</strain>
    </source>
</reference>
<proteinExistence type="predicted"/>